<dbReference type="InterPro" id="IPR050158">
    <property type="entry name" value="Ubiquitin_ubiquitin-like"/>
</dbReference>
<evidence type="ECO:0000259" key="2">
    <source>
        <dbReference type="PROSITE" id="PS50053"/>
    </source>
</evidence>
<dbReference type="InterPro" id="IPR019956">
    <property type="entry name" value="Ubiquitin_dom"/>
</dbReference>
<dbReference type="PANTHER" id="PTHR10666">
    <property type="entry name" value="UBIQUITIN"/>
    <property type="match status" value="1"/>
</dbReference>
<accession>A0A0B7BTR7</accession>
<dbReference type="SUPFAM" id="SSF54236">
    <property type="entry name" value="Ubiquitin-like"/>
    <property type="match status" value="1"/>
</dbReference>
<feature type="compositionally biased region" description="Polar residues" evidence="1">
    <location>
        <begin position="106"/>
        <end position="115"/>
    </location>
</feature>
<gene>
    <name evidence="3" type="primary">ORF212668</name>
</gene>
<dbReference type="SMART" id="SM00213">
    <property type="entry name" value="UBQ"/>
    <property type="match status" value="1"/>
</dbReference>
<dbReference type="PRINTS" id="PR00348">
    <property type="entry name" value="UBIQUITIN"/>
</dbReference>
<protein>
    <recommendedName>
        <fullName evidence="2">Ubiquitin-like domain-containing protein</fullName>
    </recommendedName>
</protein>
<feature type="region of interest" description="Disordered" evidence="1">
    <location>
        <begin position="98"/>
        <end position="127"/>
    </location>
</feature>
<dbReference type="Gene3D" id="3.10.20.90">
    <property type="entry name" value="Phosphatidylinositol 3-kinase Catalytic Subunit, Chain A, domain 1"/>
    <property type="match status" value="1"/>
</dbReference>
<dbReference type="InterPro" id="IPR029071">
    <property type="entry name" value="Ubiquitin-like_domsf"/>
</dbReference>
<reference evidence="3" key="1">
    <citation type="submission" date="2014-12" db="EMBL/GenBank/DDBJ databases">
        <title>Insight into the proteome of Arion vulgaris.</title>
        <authorList>
            <person name="Aradska J."/>
            <person name="Bulat T."/>
            <person name="Smidak R."/>
            <person name="Sarate P."/>
            <person name="Gangsoo J."/>
            <person name="Sialana F."/>
            <person name="Bilban M."/>
            <person name="Lubec G."/>
        </authorList>
    </citation>
    <scope>NUCLEOTIDE SEQUENCE</scope>
    <source>
        <tissue evidence="3">Skin</tissue>
    </source>
</reference>
<feature type="region of interest" description="Disordered" evidence="1">
    <location>
        <begin position="1"/>
        <end position="24"/>
    </location>
</feature>
<proteinExistence type="predicted"/>
<dbReference type="AlphaFoldDB" id="A0A0B7BTR7"/>
<name>A0A0B7BTR7_9EUPU</name>
<evidence type="ECO:0000313" key="3">
    <source>
        <dbReference type="EMBL" id="CEK96599.1"/>
    </source>
</evidence>
<organism evidence="3">
    <name type="scientific">Arion vulgaris</name>
    <dbReference type="NCBI Taxonomy" id="1028688"/>
    <lineage>
        <taxon>Eukaryota</taxon>
        <taxon>Metazoa</taxon>
        <taxon>Spiralia</taxon>
        <taxon>Lophotrochozoa</taxon>
        <taxon>Mollusca</taxon>
        <taxon>Gastropoda</taxon>
        <taxon>Heterobranchia</taxon>
        <taxon>Euthyneura</taxon>
        <taxon>Panpulmonata</taxon>
        <taxon>Eupulmonata</taxon>
        <taxon>Stylommatophora</taxon>
        <taxon>Helicina</taxon>
        <taxon>Arionoidea</taxon>
        <taxon>Arionidae</taxon>
        <taxon>Arion</taxon>
    </lineage>
</organism>
<sequence>MMSNNIGETTELDDGADVAMSEDSGVSGINNSVASSNISIDQHSESGDSAITLVEYEQSPLVGHQYSSVAGHEHSLVNPANTHTFSDSAYSTMATGTINKPEGTQRHTSNLTENNLPKEREDASSRTETWAQQVFEIFVRNLDGKSHTIEVDQYEDVSKFREKVCSKLGIPNEQQRLTSQEGKTLQDGKSLCDYNIKKHSTVYCQGRLRGG</sequence>
<feature type="compositionally biased region" description="Basic and acidic residues" evidence="1">
    <location>
        <begin position="116"/>
        <end position="125"/>
    </location>
</feature>
<dbReference type="PROSITE" id="PS50053">
    <property type="entry name" value="UBIQUITIN_2"/>
    <property type="match status" value="1"/>
</dbReference>
<dbReference type="EMBL" id="HACG01049734">
    <property type="protein sequence ID" value="CEK96599.1"/>
    <property type="molecule type" value="Transcribed_RNA"/>
</dbReference>
<feature type="domain" description="Ubiquitin-like" evidence="2">
    <location>
        <begin position="135"/>
        <end position="211"/>
    </location>
</feature>
<dbReference type="Pfam" id="PF00240">
    <property type="entry name" value="ubiquitin"/>
    <property type="match status" value="1"/>
</dbReference>
<evidence type="ECO:0000256" key="1">
    <source>
        <dbReference type="SAM" id="MobiDB-lite"/>
    </source>
</evidence>
<dbReference type="InterPro" id="IPR000626">
    <property type="entry name" value="Ubiquitin-like_dom"/>
</dbReference>